<gene>
    <name evidence="2" type="ORF">BVRB_2g031580</name>
</gene>
<dbReference type="AlphaFoldDB" id="A0A0J8D1E8"/>
<dbReference type="EMBL" id="KQ090038">
    <property type="protein sequence ID" value="KMT18129.1"/>
    <property type="molecule type" value="Genomic_DNA"/>
</dbReference>
<proteinExistence type="predicted"/>
<organism evidence="2 3">
    <name type="scientific">Beta vulgaris subsp. vulgaris</name>
    <name type="common">Beet</name>
    <dbReference type="NCBI Taxonomy" id="3555"/>
    <lineage>
        <taxon>Eukaryota</taxon>
        <taxon>Viridiplantae</taxon>
        <taxon>Streptophyta</taxon>
        <taxon>Embryophyta</taxon>
        <taxon>Tracheophyta</taxon>
        <taxon>Spermatophyta</taxon>
        <taxon>Magnoliopsida</taxon>
        <taxon>eudicotyledons</taxon>
        <taxon>Gunneridae</taxon>
        <taxon>Pentapetalae</taxon>
        <taxon>Caryophyllales</taxon>
        <taxon>Chenopodiaceae</taxon>
        <taxon>Betoideae</taxon>
        <taxon>Beta</taxon>
    </lineage>
</organism>
<dbReference type="OrthoDB" id="1752139at2759"/>
<sequence length="217" mass="24314">MDWKLVVRTQDNVHPSGHRMETNAQEYLEAKKAATLQRSATGSTPYLRDPPLRLPSKTERRSLGPSVVRPRQEKTVLQPMVYKRLGLANTSSNPVLKEFRREHIPTEGQPGALQITCRTPFSSRIMEAPPFPKVKLPMIVPVDGTTDPDDHLSAYKHQMYVQAVDDATWSPAAEEMTTVGTWPSFSIIKGPYLLASSVKEICGLLPRHKRFPKMGNG</sequence>
<name>A0A0J8D1E8_BETVV</name>
<evidence type="ECO:0000313" key="3">
    <source>
        <dbReference type="Proteomes" id="UP000035740"/>
    </source>
</evidence>
<accession>A0A0J8D1E8</accession>
<protein>
    <submittedName>
        <fullName evidence="2">Uncharacterized protein</fullName>
    </submittedName>
</protein>
<dbReference type="Proteomes" id="UP000035740">
    <property type="component" value="Chromosome 2"/>
</dbReference>
<evidence type="ECO:0000256" key="1">
    <source>
        <dbReference type="SAM" id="MobiDB-lite"/>
    </source>
</evidence>
<keyword evidence="3" id="KW-1185">Reference proteome</keyword>
<dbReference type="Gramene" id="KMT18129">
    <property type="protein sequence ID" value="KMT18129"/>
    <property type="gene ID" value="BVRB_2g031580"/>
</dbReference>
<reference evidence="2 3" key="1">
    <citation type="journal article" date="2014" name="Nature">
        <title>The genome of the recently domesticated crop plant sugar beet (Beta vulgaris).</title>
        <authorList>
            <person name="Dohm J.C."/>
            <person name="Minoche A.E."/>
            <person name="Holtgrawe D."/>
            <person name="Capella-Gutierrez S."/>
            <person name="Zakrzewski F."/>
            <person name="Tafer H."/>
            <person name="Rupp O."/>
            <person name="Sorensen T.R."/>
            <person name="Stracke R."/>
            <person name="Reinhardt R."/>
            <person name="Goesmann A."/>
            <person name="Kraft T."/>
            <person name="Schulz B."/>
            <person name="Stadler P.F."/>
            <person name="Schmidt T."/>
            <person name="Gabaldon T."/>
            <person name="Lehrach H."/>
            <person name="Weisshaar B."/>
            <person name="Himmelbauer H."/>
        </authorList>
    </citation>
    <scope>NUCLEOTIDE SEQUENCE [LARGE SCALE GENOMIC DNA]</scope>
    <source>
        <tissue evidence="2">Taproot</tissue>
    </source>
</reference>
<feature type="region of interest" description="Disordered" evidence="1">
    <location>
        <begin position="36"/>
        <end position="66"/>
    </location>
</feature>
<evidence type="ECO:0000313" key="2">
    <source>
        <dbReference type="EMBL" id="KMT18129.1"/>
    </source>
</evidence>